<proteinExistence type="predicted"/>
<accession>A0ACC3AGU8</accession>
<name>A0ACC3AGU8_9EURO</name>
<reference evidence="1" key="1">
    <citation type="submission" date="2022-10" db="EMBL/GenBank/DDBJ databases">
        <title>Culturing micro-colonial fungi from biological soil crusts in the Mojave desert and describing Neophaeococcomyces mojavensis, and introducing the new genera and species Taxawa tesnikishii.</title>
        <authorList>
            <person name="Kurbessoian T."/>
            <person name="Stajich J.E."/>
        </authorList>
    </citation>
    <scope>NUCLEOTIDE SEQUENCE</scope>
    <source>
        <strain evidence="1">JES_112</strain>
    </source>
</reference>
<evidence type="ECO:0000313" key="2">
    <source>
        <dbReference type="Proteomes" id="UP001172386"/>
    </source>
</evidence>
<gene>
    <name evidence="1" type="ORF">H2198_001645</name>
</gene>
<evidence type="ECO:0000313" key="1">
    <source>
        <dbReference type="EMBL" id="KAJ9661893.1"/>
    </source>
</evidence>
<dbReference type="EMBL" id="JAPDRQ010000019">
    <property type="protein sequence ID" value="KAJ9661893.1"/>
    <property type="molecule type" value="Genomic_DNA"/>
</dbReference>
<dbReference type="Proteomes" id="UP001172386">
    <property type="component" value="Unassembled WGS sequence"/>
</dbReference>
<comment type="caution">
    <text evidence="1">The sequence shown here is derived from an EMBL/GenBank/DDBJ whole genome shotgun (WGS) entry which is preliminary data.</text>
</comment>
<protein>
    <submittedName>
        <fullName evidence="1">Uncharacterized protein</fullName>
    </submittedName>
</protein>
<keyword evidence="2" id="KW-1185">Reference proteome</keyword>
<sequence>MSLPTTQIHTWTRFSGTPAAQSSFIITTDPALLLQHRSALNAALASPYLHWAVALPDGELETMITNSVCFGLYHSPHKPTSPNAALSSADCDLIGLARLVTDKVTFAYLTDVYVDRAFGGQGLGTWLVECVRDWVDQMPSLRQFMLITGQGKKEEYYARVLGTRRIEDLAGPEGARAFVRRGPKGTLGGGAV</sequence>
<organism evidence="1 2">
    <name type="scientific">Neophaeococcomyces mojaviensis</name>
    <dbReference type="NCBI Taxonomy" id="3383035"/>
    <lineage>
        <taxon>Eukaryota</taxon>
        <taxon>Fungi</taxon>
        <taxon>Dikarya</taxon>
        <taxon>Ascomycota</taxon>
        <taxon>Pezizomycotina</taxon>
        <taxon>Eurotiomycetes</taxon>
        <taxon>Chaetothyriomycetidae</taxon>
        <taxon>Chaetothyriales</taxon>
        <taxon>Chaetothyriales incertae sedis</taxon>
        <taxon>Neophaeococcomyces</taxon>
    </lineage>
</organism>